<keyword evidence="1 3" id="KW-0853">WD repeat</keyword>
<dbReference type="InParanoid" id="A2FQM9"/>
<dbReference type="RefSeq" id="XP_001305734.1">
    <property type="nucleotide sequence ID" value="XM_001305733.1"/>
</dbReference>
<dbReference type="Gene3D" id="2.130.10.10">
    <property type="entry name" value="YVTN repeat-like/Quinoprotein amine dehydrogenase"/>
    <property type="match status" value="1"/>
</dbReference>
<dbReference type="InterPro" id="IPR036322">
    <property type="entry name" value="WD40_repeat_dom_sf"/>
</dbReference>
<gene>
    <name evidence="5" type="ORF">TVAG_011560</name>
</gene>
<dbReference type="PROSITE" id="PS50294">
    <property type="entry name" value="WD_REPEATS_REGION"/>
    <property type="match status" value="1"/>
</dbReference>
<dbReference type="Pfam" id="PF00400">
    <property type="entry name" value="WD40"/>
    <property type="match status" value="1"/>
</dbReference>
<dbReference type="OrthoDB" id="10262475at2759"/>
<evidence type="ECO:0000256" key="3">
    <source>
        <dbReference type="PROSITE-ProRule" id="PRU00221"/>
    </source>
</evidence>
<keyword evidence="2" id="KW-0677">Repeat</keyword>
<protein>
    <submittedName>
        <fullName evidence="5">Mitotic checkpoint protein, putative</fullName>
    </submittedName>
</protein>
<evidence type="ECO:0000256" key="2">
    <source>
        <dbReference type="ARBA" id="ARBA00022737"/>
    </source>
</evidence>
<dbReference type="InterPro" id="IPR001680">
    <property type="entry name" value="WD40_rpt"/>
</dbReference>
<dbReference type="PROSITE" id="PS00678">
    <property type="entry name" value="WD_REPEATS_1"/>
    <property type="match status" value="2"/>
</dbReference>
<feature type="repeat" description="WD" evidence="3">
    <location>
        <begin position="223"/>
        <end position="257"/>
    </location>
</feature>
<dbReference type="GO" id="GO:0043130">
    <property type="term" value="F:ubiquitin binding"/>
    <property type="evidence" value="ECO:0000318"/>
    <property type="project" value="GO_Central"/>
</dbReference>
<feature type="repeat" description="WD" evidence="3">
    <location>
        <begin position="86"/>
        <end position="127"/>
    </location>
</feature>
<dbReference type="FunFam" id="2.130.10.10:FF:001907">
    <property type="entry name" value="Mitotic checkpoint protein, putative"/>
    <property type="match status" value="1"/>
</dbReference>
<dbReference type="InterPro" id="IPR015943">
    <property type="entry name" value="WD40/YVTN_repeat-like_dom_sf"/>
</dbReference>
<evidence type="ECO:0000313" key="5">
    <source>
        <dbReference type="EMBL" id="EAX92804.1"/>
    </source>
</evidence>
<dbReference type="GO" id="GO:0000972">
    <property type="term" value="P:transcription-dependent tethering of RNA polymerase II gene DNA at nuclear periphery"/>
    <property type="evidence" value="ECO:0000318"/>
    <property type="project" value="GO_Central"/>
</dbReference>
<dbReference type="SMART" id="SM00320">
    <property type="entry name" value="WD40"/>
    <property type="match status" value="5"/>
</dbReference>
<dbReference type="AlphaFoldDB" id="A2FQM9"/>
<dbReference type="EMBL" id="DS113946">
    <property type="protein sequence ID" value="EAX92804.1"/>
    <property type="molecule type" value="Genomic_DNA"/>
</dbReference>
<dbReference type="PROSITE" id="PS50082">
    <property type="entry name" value="WD_REPEATS_2"/>
    <property type="match status" value="2"/>
</dbReference>
<keyword evidence="6" id="KW-1185">Reference proteome</keyword>
<dbReference type="GO" id="GO:0003723">
    <property type="term" value="F:RNA binding"/>
    <property type="evidence" value="ECO:0000318"/>
    <property type="project" value="GO_Central"/>
</dbReference>
<evidence type="ECO:0000313" key="6">
    <source>
        <dbReference type="Proteomes" id="UP000001542"/>
    </source>
</evidence>
<dbReference type="GO" id="GO:0005643">
    <property type="term" value="C:nuclear pore"/>
    <property type="evidence" value="ECO:0000318"/>
    <property type="project" value="GO_Central"/>
</dbReference>
<dbReference type="InterPro" id="IPR024977">
    <property type="entry name" value="Apc4-like_WD40_dom"/>
</dbReference>
<dbReference type="PANTHER" id="PTHR10971">
    <property type="entry name" value="MRNA EXPORT FACTOR AND BUB3"/>
    <property type="match status" value="1"/>
</dbReference>
<sequence length="303" mass="33635">MFSSNNFIELRIEETDGISCIRFCKTNSDYLAFSTWDGSLHTYDIKTKRLLKTFKFDCPQLACEWAEHTCVSGGADGAISANGKQIGSHNDAVSCLAYSLGSSQIISSSFDKTVKTWDLRSPNPISELSLQDKVYSVSTLDEYSVICGCGDQNIFTFDTRRPEKGKVTKSPLHYNISCVAATKDLFAIGSFEGRVGVSDTNNNTFTFKAHYQVEDDSKLLYSINSMCFNPQTRDLVTAGSDGKIIVWDIEMKKQRYELGPYETSISSIDFSANGNILATAISYGYENGNISHPKDRVLLFICI</sequence>
<dbReference type="SUPFAM" id="SSF50978">
    <property type="entry name" value="WD40 repeat-like"/>
    <property type="match status" value="1"/>
</dbReference>
<dbReference type="OMA" id="WDSTLHI"/>
<dbReference type="InterPro" id="IPR019775">
    <property type="entry name" value="WD40_repeat_CS"/>
</dbReference>
<dbReference type="VEuPathDB" id="TrichDB:TVAG_011560"/>
<dbReference type="KEGG" id="tva:4750518"/>
<evidence type="ECO:0000259" key="4">
    <source>
        <dbReference type="Pfam" id="PF12894"/>
    </source>
</evidence>
<accession>A2FQM9</accession>
<proteinExistence type="predicted"/>
<organism evidence="5 6">
    <name type="scientific">Trichomonas vaginalis (strain ATCC PRA-98 / G3)</name>
    <dbReference type="NCBI Taxonomy" id="412133"/>
    <lineage>
        <taxon>Eukaryota</taxon>
        <taxon>Metamonada</taxon>
        <taxon>Parabasalia</taxon>
        <taxon>Trichomonadida</taxon>
        <taxon>Trichomonadidae</taxon>
        <taxon>Trichomonas</taxon>
    </lineage>
</organism>
<dbReference type="Pfam" id="PF12894">
    <property type="entry name" value="ANAPC4_WD40"/>
    <property type="match status" value="1"/>
</dbReference>
<evidence type="ECO:0000256" key="1">
    <source>
        <dbReference type="ARBA" id="ARBA00022574"/>
    </source>
</evidence>
<reference evidence="5" key="1">
    <citation type="submission" date="2006-10" db="EMBL/GenBank/DDBJ databases">
        <authorList>
            <person name="Amadeo P."/>
            <person name="Zhao Q."/>
            <person name="Wortman J."/>
            <person name="Fraser-Liggett C."/>
            <person name="Carlton J."/>
        </authorList>
    </citation>
    <scope>NUCLEOTIDE SEQUENCE</scope>
    <source>
        <strain evidence="5">G3</strain>
    </source>
</reference>
<dbReference type="Proteomes" id="UP000001542">
    <property type="component" value="Unassembled WGS sequence"/>
</dbReference>
<dbReference type="SMR" id="A2FQM9"/>
<dbReference type="GO" id="GO:0006405">
    <property type="term" value="P:RNA export from nucleus"/>
    <property type="evidence" value="ECO:0000318"/>
    <property type="project" value="GO_Central"/>
</dbReference>
<dbReference type="STRING" id="5722.A2FQM9"/>
<dbReference type="eggNOG" id="KOG1036">
    <property type="taxonomic scope" value="Eukaryota"/>
</dbReference>
<feature type="domain" description="Anaphase-promoting complex subunit 4-like WD40" evidence="4">
    <location>
        <begin position="182"/>
        <end position="272"/>
    </location>
</feature>
<reference evidence="5" key="2">
    <citation type="journal article" date="2007" name="Science">
        <title>Draft genome sequence of the sexually transmitted pathogen Trichomonas vaginalis.</title>
        <authorList>
            <person name="Carlton J.M."/>
            <person name="Hirt R.P."/>
            <person name="Silva J.C."/>
            <person name="Delcher A.L."/>
            <person name="Schatz M."/>
            <person name="Zhao Q."/>
            <person name="Wortman J.R."/>
            <person name="Bidwell S.L."/>
            <person name="Alsmark U.C.M."/>
            <person name="Besteiro S."/>
            <person name="Sicheritz-Ponten T."/>
            <person name="Noel C.J."/>
            <person name="Dacks J.B."/>
            <person name="Foster P.G."/>
            <person name="Simillion C."/>
            <person name="Van de Peer Y."/>
            <person name="Miranda-Saavedra D."/>
            <person name="Barton G.J."/>
            <person name="Westrop G.D."/>
            <person name="Mueller S."/>
            <person name="Dessi D."/>
            <person name="Fiori P.L."/>
            <person name="Ren Q."/>
            <person name="Paulsen I."/>
            <person name="Zhang H."/>
            <person name="Bastida-Corcuera F.D."/>
            <person name="Simoes-Barbosa A."/>
            <person name="Brown M.T."/>
            <person name="Hayes R.D."/>
            <person name="Mukherjee M."/>
            <person name="Okumura C.Y."/>
            <person name="Schneider R."/>
            <person name="Smith A.J."/>
            <person name="Vanacova S."/>
            <person name="Villalvazo M."/>
            <person name="Haas B.J."/>
            <person name="Pertea M."/>
            <person name="Feldblyum T.V."/>
            <person name="Utterback T.R."/>
            <person name="Shu C.L."/>
            <person name="Osoegawa K."/>
            <person name="de Jong P.J."/>
            <person name="Hrdy I."/>
            <person name="Horvathova L."/>
            <person name="Zubacova Z."/>
            <person name="Dolezal P."/>
            <person name="Malik S.B."/>
            <person name="Logsdon J.M. Jr."/>
            <person name="Henze K."/>
            <person name="Gupta A."/>
            <person name="Wang C.C."/>
            <person name="Dunne R.L."/>
            <person name="Upcroft J.A."/>
            <person name="Upcroft P."/>
            <person name="White O."/>
            <person name="Salzberg S.L."/>
            <person name="Tang P."/>
            <person name="Chiu C.-H."/>
            <person name="Lee Y.-S."/>
            <person name="Embley T.M."/>
            <person name="Coombs G.H."/>
            <person name="Mottram J.C."/>
            <person name="Tachezy J."/>
            <person name="Fraser-Liggett C.M."/>
            <person name="Johnson P.J."/>
        </authorList>
    </citation>
    <scope>NUCLEOTIDE SEQUENCE [LARGE SCALE GENOMIC DNA]</scope>
    <source>
        <strain evidence="5">G3</strain>
    </source>
</reference>
<name>A2FQM9_TRIV3</name>
<dbReference type="VEuPathDB" id="TrichDB:TVAGG3_0901650"/>